<evidence type="ECO:0000313" key="4">
    <source>
        <dbReference type="EMBL" id="PWT36863.1"/>
    </source>
</evidence>
<evidence type="ECO:0000259" key="3">
    <source>
        <dbReference type="Pfam" id="PF00535"/>
    </source>
</evidence>
<dbReference type="AlphaFoldDB" id="A0ABD6Y524"/>
<proteinExistence type="predicted"/>
<gene>
    <name evidence="4" type="ORF">DKZ35_08085</name>
</gene>
<dbReference type="Pfam" id="PF00535">
    <property type="entry name" value="Glycos_transf_2"/>
    <property type="match status" value="1"/>
</dbReference>
<name>A0ABD6Y524_LIMRT</name>
<dbReference type="Proteomes" id="UP000245735">
    <property type="component" value="Unassembled WGS sequence"/>
</dbReference>
<dbReference type="EMBL" id="QGHV01000051">
    <property type="protein sequence ID" value="PWT36863.1"/>
    <property type="molecule type" value="Genomic_DNA"/>
</dbReference>
<dbReference type="PANTHER" id="PTHR22916:SF51">
    <property type="entry name" value="GLYCOSYLTRANSFERASE EPSH-RELATED"/>
    <property type="match status" value="1"/>
</dbReference>
<comment type="caution">
    <text evidence="4">The sequence shown here is derived from an EMBL/GenBank/DDBJ whole genome shotgun (WGS) entry which is preliminary data.</text>
</comment>
<dbReference type="InterPro" id="IPR029044">
    <property type="entry name" value="Nucleotide-diphossugar_trans"/>
</dbReference>
<reference evidence="5" key="1">
    <citation type="journal article" date="2018" name="Front. Microbiol.">
        <title>Comparative Genomics of the Herbivore Gut Symbiont Lactobacillus reuteri Reveals Genetic Diversity and Lifestyle Adaptation.</title>
        <authorList>
            <person name="Zhao J."/>
        </authorList>
    </citation>
    <scope>NUCLEOTIDE SEQUENCE [LARGE SCALE GENOMIC DNA]</scope>
    <source>
        <strain evidence="5">LR9</strain>
    </source>
</reference>
<evidence type="ECO:0000313" key="5">
    <source>
        <dbReference type="Proteomes" id="UP000245735"/>
    </source>
</evidence>
<accession>A0ABD6Y524</accession>
<evidence type="ECO:0000256" key="2">
    <source>
        <dbReference type="ARBA" id="ARBA00022679"/>
    </source>
</evidence>
<keyword evidence="2" id="KW-0808">Transferase</keyword>
<dbReference type="Gene3D" id="3.90.550.10">
    <property type="entry name" value="Spore Coat Polysaccharide Biosynthesis Protein SpsA, Chain A"/>
    <property type="match status" value="1"/>
</dbReference>
<feature type="domain" description="Glycosyltransferase 2-like" evidence="3">
    <location>
        <begin position="12"/>
        <end position="139"/>
    </location>
</feature>
<protein>
    <submittedName>
        <fullName evidence="4">Glycosyltransferase</fullName>
    </submittedName>
</protein>
<dbReference type="SUPFAM" id="SSF53448">
    <property type="entry name" value="Nucleotide-diphospho-sugar transferases"/>
    <property type="match status" value="1"/>
</dbReference>
<dbReference type="GO" id="GO:0016757">
    <property type="term" value="F:glycosyltransferase activity"/>
    <property type="evidence" value="ECO:0007669"/>
    <property type="project" value="UniProtKB-KW"/>
</dbReference>
<sequence>MRRVQEVNDLVSVVVPVYNVEPFLKKCIDTIINQTYTNLEIILVDDGSTDLSGQICDEYKKIDKRIKVIHKDNSGLGLSRNVGIKASKGKYITFIDSDDYISNNMILNLVNGIKKKGADACIGGFVKIDGDEREIFTEKYNDIFLNKNILEHTFIKMLGNLPNSHDSIKMSVWGCLFSTNLIKENDIYFKSERVYISEDIVWDSYFYDYAKSVQFINKSGYFYRLNNNSLTTSYKKERFTKSIFLYEKLEERIKKLNKYSDEALLRAQKQLLINVKACVVQENVNNIFNSIKNIKRIVNNSKLRIILNEYPIQKLPFKPKIFAKLVLNRNILILSVISRLSI</sequence>
<dbReference type="PANTHER" id="PTHR22916">
    <property type="entry name" value="GLYCOSYLTRANSFERASE"/>
    <property type="match status" value="1"/>
</dbReference>
<evidence type="ECO:0000256" key="1">
    <source>
        <dbReference type="ARBA" id="ARBA00022676"/>
    </source>
</evidence>
<organism evidence="4 5">
    <name type="scientific">Limosilactobacillus reuteri</name>
    <name type="common">Lactobacillus reuteri</name>
    <dbReference type="NCBI Taxonomy" id="1598"/>
    <lineage>
        <taxon>Bacteria</taxon>
        <taxon>Bacillati</taxon>
        <taxon>Bacillota</taxon>
        <taxon>Bacilli</taxon>
        <taxon>Lactobacillales</taxon>
        <taxon>Lactobacillaceae</taxon>
        <taxon>Limosilactobacillus</taxon>
    </lineage>
</organism>
<keyword evidence="1" id="KW-0328">Glycosyltransferase</keyword>
<dbReference type="CDD" id="cd00761">
    <property type="entry name" value="Glyco_tranf_GTA_type"/>
    <property type="match status" value="1"/>
</dbReference>
<dbReference type="InterPro" id="IPR001173">
    <property type="entry name" value="Glyco_trans_2-like"/>
</dbReference>